<reference evidence="3" key="1">
    <citation type="submission" date="2025-08" db="UniProtKB">
        <authorList>
            <consortium name="RefSeq"/>
        </authorList>
    </citation>
    <scope>IDENTIFICATION</scope>
    <source>
        <tissue evidence="3">Whole sample</tissue>
    </source>
</reference>
<evidence type="ECO:0000256" key="1">
    <source>
        <dbReference type="SAM" id="MobiDB-lite"/>
    </source>
</evidence>
<proteinExistence type="predicted"/>
<protein>
    <submittedName>
        <fullName evidence="3">Uncharacterized protein LOC111115008</fullName>
    </submittedName>
</protein>
<sequence length="252" mass="28222">MDSRVRKSPRVAAGKKKQGQVVWSIVKSQFQALCKTLSGSSVETLVLTSHNYQYCGSTKGTKFLQDKIALVDGVDLKVKGGSPSKGDKSKIVWEVVEQQFEALVKSLLDLGVETLILTSQMTRNTGFCGSPRGLQYLKDNPKLGLFFMAYCAGNDMKKAQVPEKSVLTNWFSLFNAEDKEEEEGMRRRRMKKKRSKRKKNPHKPHPRERGGADQDRPPKQALPQKHPKDRRTSPKGAGGDPAKTRTRPRPQG</sequence>
<gene>
    <name evidence="3" type="primary">LOC111115008</name>
</gene>
<dbReference type="GeneID" id="111115008"/>
<organism evidence="2 3">
    <name type="scientific">Crassostrea virginica</name>
    <name type="common">Eastern oyster</name>
    <dbReference type="NCBI Taxonomy" id="6565"/>
    <lineage>
        <taxon>Eukaryota</taxon>
        <taxon>Metazoa</taxon>
        <taxon>Spiralia</taxon>
        <taxon>Lophotrochozoa</taxon>
        <taxon>Mollusca</taxon>
        <taxon>Bivalvia</taxon>
        <taxon>Autobranchia</taxon>
        <taxon>Pteriomorphia</taxon>
        <taxon>Ostreida</taxon>
        <taxon>Ostreoidea</taxon>
        <taxon>Ostreidae</taxon>
        <taxon>Crassostrea</taxon>
    </lineage>
</organism>
<accession>A0A8B8C0W1</accession>
<feature type="compositionally biased region" description="Basic and acidic residues" evidence="1">
    <location>
        <begin position="207"/>
        <end position="218"/>
    </location>
</feature>
<dbReference type="Proteomes" id="UP000694844">
    <property type="component" value="Chromosome 9"/>
</dbReference>
<dbReference type="AlphaFoldDB" id="A0A8B8C0W1"/>
<keyword evidence="2" id="KW-1185">Reference proteome</keyword>
<evidence type="ECO:0000313" key="3">
    <source>
        <dbReference type="RefSeq" id="XP_022309287.1"/>
    </source>
</evidence>
<dbReference type="KEGG" id="cvn:111115008"/>
<feature type="region of interest" description="Disordered" evidence="1">
    <location>
        <begin position="179"/>
        <end position="252"/>
    </location>
</feature>
<feature type="compositionally biased region" description="Basic residues" evidence="1">
    <location>
        <begin position="186"/>
        <end position="206"/>
    </location>
</feature>
<dbReference type="RefSeq" id="XP_022309287.1">
    <property type="nucleotide sequence ID" value="XM_022453579.1"/>
</dbReference>
<name>A0A8B8C0W1_CRAVI</name>
<evidence type="ECO:0000313" key="2">
    <source>
        <dbReference type="Proteomes" id="UP000694844"/>
    </source>
</evidence>